<dbReference type="Proteomes" id="UP000007494">
    <property type="component" value="Chromosome X"/>
</dbReference>
<dbReference type="GO" id="GO:0005886">
    <property type="term" value="C:plasma membrane"/>
    <property type="evidence" value="ECO:0007669"/>
    <property type="project" value="TreeGrafter"/>
</dbReference>
<feature type="compositionally biased region" description="Basic and acidic residues" evidence="1">
    <location>
        <begin position="299"/>
        <end position="308"/>
    </location>
</feature>
<dbReference type="InParanoid" id="F0VKR5"/>
<dbReference type="GO" id="GO:0019432">
    <property type="term" value="P:triglyceride biosynthetic process"/>
    <property type="evidence" value="ECO:0007669"/>
    <property type="project" value="TreeGrafter"/>
</dbReference>
<accession>F0VKR5</accession>
<reference evidence="4" key="1">
    <citation type="journal article" date="2012" name="PLoS Pathog.">
        <title>Comparative genomics of the apicomplexan parasites Toxoplasma gondii and Neospora caninum: Coccidia differing in host range and transmission strategy.</title>
        <authorList>
            <person name="Reid A.J."/>
            <person name="Vermont S.J."/>
            <person name="Cotton J.A."/>
            <person name="Harris D."/>
            <person name="Hill-Cawthorne G.A."/>
            <person name="Konen-Waisman S."/>
            <person name="Latham S.M."/>
            <person name="Mourier T."/>
            <person name="Norton R."/>
            <person name="Quail M.A."/>
            <person name="Sanders M."/>
            <person name="Shanmugam D."/>
            <person name="Sohal A."/>
            <person name="Wasmuth J.D."/>
            <person name="Brunk B."/>
            <person name="Grigg M.E."/>
            <person name="Howard J.C."/>
            <person name="Parkinson J."/>
            <person name="Roos D.S."/>
            <person name="Trees A.J."/>
            <person name="Berriman M."/>
            <person name="Pain A."/>
            <person name="Wastling J.M."/>
        </authorList>
    </citation>
    <scope>NUCLEOTIDE SEQUENCE [LARGE SCALE GENOMIC DNA]</scope>
    <source>
        <strain evidence="4">Liverpool</strain>
    </source>
</reference>
<name>F0VKR5_NEOCL</name>
<dbReference type="GeneID" id="13446371"/>
<evidence type="ECO:0000256" key="1">
    <source>
        <dbReference type="SAM" id="MobiDB-lite"/>
    </source>
</evidence>
<feature type="region of interest" description="Disordered" evidence="1">
    <location>
        <begin position="299"/>
        <end position="327"/>
    </location>
</feature>
<organism evidence="3 4">
    <name type="scientific">Neospora caninum (strain Liverpool)</name>
    <dbReference type="NCBI Taxonomy" id="572307"/>
    <lineage>
        <taxon>Eukaryota</taxon>
        <taxon>Sar</taxon>
        <taxon>Alveolata</taxon>
        <taxon>Apicomplexa</taxon>
        <taxon>Conoidasida</taxon>
        <taxon>Coccidia</taxon>
        <taxon>Eucoccidiorida</taxon>
        <taxon>Eimeriorina</taxon>
        <taxon>Sarcocystidae</taxon>
        <taxon>Neospora</taxon>
    </lineage>
</organism>
<evidence type="ECO:0000259" key="2">
    <source>
        <dbReference type="Pfam" id="PF06974"/>
    </source>
</evidence>
<dbReference type="EMBL" id="FR823391">
    <property type="protein sequence ID" value="CBZ54666.1"/>
    <property type="molecule type" value="Genomic_DNA"/>
</dbReference>
<dbReference type="OMA" id="SQPLMIV"/>
<protein>
    <recommendedName>
        <fullName evidence="2">O-acyltransferase WSD1 C-terminal domain-containing protein</fullName>
    </recommendedName>
</protein>
<dbReference type="eggNOG" id="ENOG502TMAX">
    <property type="taxonomic scope" value="Eukaryota"/>
</dbReference>
<dbReference type="Pfam" id="PF06974">
    <property type="entry name" value="WS_DGAT_C"/>
    <property type="match status" value="1"/>
</dbReference>
<dbReference type="InterPro" id="IPR045034">
    <property type="entry name" value="O-acyltransferase_WSD1-like"/>
</dbReference>
<dbReference type="PANTHER" id="PTHR31650:SF1">
    <property type="entry name" value="WAX ESTER SYNTHASE_DIACYLGLYCEROL ACYLTRANSFERASE 4-RELATED"/>
    <property type="match status" value="1"/>
</dbReference>
<proteinExistence type="predicted"/>
<dbReference type="VEuPathDB" id="ToxoDB:NCLIV_050930"/>
<keyword evidence="4" id="KW-1185">Reference proteome</keyword>
<dbReference type="GO" id="GO:0008374">
    <property type="term" value="F:O-acyltransferase activity"/>
    <property type="evidence" value="ECO:0007669"/>
    <property type="project" value="InterPro"/>
</dbReference>
<dbReference type="RefSeq" id="XP_003884696.1">
    <property type="nucleotide sequence ID" value="XM_003884647.1"/>
</dbReference>
<gene>
    <name evidence="3" type="ORF">NCLIV_050930</name>
</gene>
<evidence type="ECO:0000313" key="3">
    <source>
        <dbReference type="EMBL" id="CBZ54666.1"/>
    </source>
</evidence>
<dbReference type="InterPro" id="IPR009721">
    <property type="entry name" value="O-acyltransferase_WSD1_C"/>
</dbReference>
<dbReference type="AlphaFoldDB" id="F0VKR5"/>
<sequence length="904" mass="101022">MIDISFLSPSPGFGVLQWVMKWEEIGERTIEKLLHALDETVPVAAELALSIAAAITALGATDYKLVAAVDAMTEKEAVAAAQSQGSIYMTARRVGEDAAAGVDSRRREDVVKRLWRMGEGWWLSWPWRSTLVGSGHKHDNPKTKETPEKSLAQYKAGRTLLSRPPRRTEIFEVLSGQELMMFSQPLMIVSGVGFSDHLTLEDLVEVVETQLLAKKERTNVEDDVIHSESENESKPLTVYKHPRLRTVIGKLFGRYCWVRAEDFDVRNHVLKLNRHEALSLLRHHSGGLRSLHQGVLREYEQEKQRPTDEESLPSTFNSGESDGRFKDEIPCDGGNNCKCVVTSAEAQALENILATQALQPSMPLWQFVLLEHVELPALDEGGDSEKEHSDSHKALMQIISYLHVPFTVASLLMLTEEKSWDCPEKPRPPRSGSVWVLQPIRFRLQELKSLRRALAALSPPKEEKCLGDASERLQSNSDTRFCKDRLRRLSQYIVKKPLRNLLVFVARIIRPIAQGTSAYITGLERSTVKQARLGEAQDTPAEADAVDASTTVLMNKKTDSISEVEKGSRKALPKQDLFTINELLATCLVGGICRYVHNKVAMKYAIGERPETLSSKMSKSRSEVLEHPKYSSCGRQQQNNAAQQQAPVTLQATGSLNGTGQNVTDFRSDLSKVGVMTYNKSVSGLSTYSSSTCTSGHRTRAEDHITAEQERRKQILQMELDMLEQLIPQLNIVVPVNLRTTEEESFELRNNFTSAVVQVAAAHAFQAGSAYQRLLGVRKSLRKSVKSLGAHVFALMEKISFCTTPDFLLFLQIWLTKKMSVLFSNVPGPSEQPQIHGRQVHAMHFIGPLAGRISLIVSAFSYADNLDLVITTDTALLESPELLRQCILEEYRELKQLCPPTQLP</sequence>
<dbReference type="PANTHER" id="PTHR31650">
    <property type="entry name" value="O-ACYLTRANSFERASE (WSD1-LIKE) FAMILY PROTEIN"/>
    <property type="match status" value="1"/>
</dbReference>
<evidence type="ECO:0000313" key="4">
    <source>
        <dbReference type="Proteomes" id="UP000007494"/>
    </source>
</evidence>
<dbReference type="OrthoDB" id="619536at2759"/>
<feature type="domain" description="O-acyltransferase WSD1 C-terminal" evidence="2">
    <location>
        <begin position="750"/>
        <end position="895"/>
    </location>
</feature>